<evidence type="ECO:0000313" key="3">
    <source>
        <dbReference type="Proteomes" id="UP001370490"/>
    </source>
</evidence>
<sequence length="310" mass="34369">MQTATIVDACGDNHTWSIYWGSWGHAFGYAIVFISSICVAIYLTSIAPFGSRLFSCIPFFIFFSISIMRVNMKVMSVIFIGKASGLNSLGLMWCNELKYGPILLVCASVRGDLGVVMKFPLPFSPDYTECLTKIVTLQDLLTNGIGWLLFGGLPFDLAVLLLSRVIAFLLNYAMFLNRTSNSALTKTVCDNLKYNGQIMLERIVTLQDLLTNGIGWLLFGGLPFDLDFKFSPHSVCDNLKVRDGWIISMSLRLPKVQAELMKLGEATVVVLDYPIISGVSNLTSWLTEFGILPLEPQNVDSANLKELEDT</sequence>
<protein>
    <submittedName>
        <fullName evidence="2">Uncharacterized protein</fullName>
    </submittedName>
</protein>
<evidence type="ECO:0000256" key="1">
    <source>
        <dbReference type="SAM" id="Phobius"/>
    </source>
</evidence>
<proteinExistence type="predicted"/>
<dbReference type="Proteomes" id="UP001370490">
    <property type="component" value="Unassembled WGS sequence"/>
</dbReference>
<dbReference type="AlphaFoldDB" id="A0AAN8W845"/>
<keyword evidence="1" id="KW-0812">Transmembrane</keyword>
<keyword evidence="3" id="KW-1185">Reference proteome</keyword>
<dbReference type="EMBL" id="JBAMMX010000004">
    <property type="protein sequence ID" value="KAK6941683.1"/>
    <property type="molecule type" value="Genomic_DNA"/>
</dbReference>
<feature type="transmembrane region" description="Helical" evidence="1">
    <location>
        <begin position="59"/>
        <end position="81"/>
    </location>
</feature>
<evidence type="ECO:0000313" key="2">
    <source>
        <dbReference type="EMBL" id="KAK6941683.1"/>
    </source>
</evidence>
<keyword evidence="1" id="KW-1133">Transmembrane helix</keyword>
<feature type="transmembrane region" description="Helical" evidence="1">
    <location>
        <begin position="26"/>
        <end position="47"/>
    </location>
</feature>
<organism evidence="2 3">
    <name type="scientific">Dillenia turbinata</name>
    <dbReference type="NCBI Taxonomy" id="194707"/>
    <lineage>
        <taxon>Eukaryota</taxon>
        <taxon>Viridiplantae</taxon>
        <taxon>Streptophyta</taxon>
        <taxon>Embryophyta</taxon>
        <taxon>Tracheophyta</taxon>
        <taxon>Spermatophyta</taxon>
        <taxon>Magnoliopsida</taxon>
        <taxon>eudicotyledons</taxon>
        <taxon>Gunneridae</taxon>
        <taxon>Pentapetalae</taxon>
        <taxon>Dilleniales</taxon>
        <taxon>Dilleniaceae</taxon>
        <taxon>Dillenia</taxon>
    </lineage>
</organism>
<comment type="caution">
    <text evidence="2">The sequence shown here is derived from an EMBL/GenBank/DDBJ whole genome shotgun (WGS) entry which is preliminary data.</text>
</comment>
<gene>
    <name evidence="2" type="ORF">RJ641_027060</name>
</gene>
<accession>A0AAN8W845</accession>
<reference evidence="2 3" key="1">
    <citation type="submission" date="2023-12" db="EMBL/GenBank/DDBJ databases">
        <title>A high-quality genome assembly for Dillenia turbinata (Dilleniales).</title>
        <authorList>
            <person name="Chanderbali A."/>
        </authorList>
    </citation>
    <scope>NUCLEOTIDE SEQUENCE [LARGE SCALE GENOMIC DNA]</scope>
    <source>
        <strain evidence="2">LSX21</strain>
        <tissue evidence="2">Leaf</tissue>
    </source>
</reference>
<feature type="transmembrane region" description="Helical" evidence="1">
    <location>
        <begin position="145"/>
        <end position="170"/>
    </location>
</feature>
<keyword evidence="1" id="KW-0472">Membrane</keyword>
<name>A0AAN8W845_9MAGN</name>